<comment type="caution">
    <text evidence="1">The sequence shown here is derived from an EMBL/GenBank/DDBJ whole genome shotgun (WGS) entry which is preliminary data.</text>
</comment>
<protein>
    <submittedName>
        <fullName evidence="1">Uncharacterized protein</fullName>
    </submittedName>
</protein>
<name>A0ABT3A8N3_9ALTE</name>
<dbReference type="RefSeq" id="WP_263712247.1">
    <property type="nucleotide sequence ID" value="NZ_JAOWKX010000004.1"/>
</dbReference>
<keyword evidence="2" id="KW-1185">Reference proteome</keyword>
<accession>A0ABT3A8N3</accession>
<evidence type="ECO:0000313" key="1">
    <source>
        <dbReference type="EMBL" id="MCV2884968.1"/>
    </source>
</evidence>
<reference evidence="1 2" key="1">
    <citation type="submission" date="2022-10" db="EMBL/GenBank/DDBJ databases">
        <title>Aestuariibacter sp. AA17 isolated from Montipora capitata coral fragment.</title>
        <authorList>
            <person name="Emsley S.A."/>
            <person name="Pfannmuller K.M."/>
            <person name="Loughran R.M."/>
            <person name="Shlafstein M."/>
            <person name="Papke E."/>
            <person name="Saw J.H."/>
            <person name="Ushijima B."/>
            <person name="Videau P."/>
        </authorList>
    </citation>
    <scope>NUCLEOTIDE SEQUENCE [LARGE SCALE GENOMIC DNA]</scope>
    <source>
        <strain evidence="1 2">AA17</strain>
    </source>
</reference>
<proteinExistence type="predicted"/>
<gene>
    <name evidence="1" type="ORF">OE749_09695</name>
</gene>
<evidence type="ECO:0000313" key="2">
    <source>
        <dbReference type="Proteomes" id="UP001652504"/>
    </source>
</evidence>
<dbReference type="Proteomes" id="UP001652504">
    <property type="component" value="Unassembled WGS sequence"/>
</dbReference>
<dbReference type="EMBL" id="JAOWKX010000004">
    <property type="protein sequence ID" value="MCV2884968.1"/>
    <property type="molecule type" value="Genomic_DNA"/>
</dbReference>
<organism evidence="1 2">
    <name type="scientific">Fluctibacter corallii</name>
    <dbReference type="NCBI Taxonomy" id="2984329"/>
    <lineage>
        <taxon>Bacteria</taxon>
        <taxon>Pseudomonadati</taxon>
        <taxon>Pseudomonadota</taxon>
        <taxon>Gammaproteobacteria</taxon>
        <taxon>Alteromonadales</taxon>
        <taxon>Alteromonadaceae</taxon>
        <taxon>Fluctibacter</taxon>
    </lineage>
</organism>
<sequence>MFVTPMYIDDRVEHAVKHAGQPVPVILTCSGSLTKVESALTTHNIPVTGSTPEFLVLHAEINQQQLSVLEGVKGIGSIELDENTGTF</sequence>